<dbReference type="GO" id="GO:0005886">
    <property type="term" value="C:plasma membrane"/>
    <property type="evidence" value="ECO:0007669"/>
    <property type="project" value="TreeGrafter"/>
</dbReference>
<dbReference type="STRING" id="314344.AL013_02045"/>
<keyword evidence="6" id="KW-1185">Reference proteome</keyword>
<dbReference type="Gene3D" id="3.30.450.90">
    <property type="match status" value="1"/>
</dbReference>
<dbReference type="Gene3D" id="3.30.300.160">
    <property type="entry name" value="Type II secretion system, protein E, N-terminal domain"/>
    <property type="match status" value="1"/>
</dbReference>
<dbReference type="HOGENOM" id="CLU_013446_10_3_0"/>
<dbReference type="SUPFAM" id="SSF52540">
    <property type="entry name" value="P-loop containing nucleoside triphosphate hydrolases"/>
    <property type="match status" value="1"/>
</dbReference>
<dbReference type="InterPro" id="IPR007831">
    <property type="entry name" value="T2SS_GspE_N"/>
</dbReference>
<dbReference type="RefSeq" id="WP_009851636.1">
    <property type="nucleotide sequence ID" value="NZ_DS022295.1"/>
</dbReference>
<dbReference type="GO" id="GO:0016887">
    <property type="term" value="F:ATP hydrolysis activity"/>
    <property type="evidence" value="ECO:0007669"/>
    <property type="project" value="TreeGrafter"/>
</dbReference>
<dbReference type="OrthoDB" id="9805147at2"/>
<evidence type="ECO:0000313" key="5">
    <source>
        <dbReference type="EMBL" id="EAU55015.1"/>
    </source>
</evidence>
<evidence type="ECO:0000313" key="6">
    <source>
        <dbReference type="Proteomes" id="UP000005297"/>
    </source>
</evidence>
<dbReference type="eggNOG" id="COG2804">
    <property type="taxonomic scope" value="Bacteria"/>
</dbReference>
<feature type="domain" description="Bacterial type II secretion system protein E" evidence="4">
    <location>
        <begin position="624"/>
        <end position="638"/>
    </location>
</feature>
<proteinExistence type="inferred from homology"/>
<dbReference type="InterPro" id="IPR037257">
    <property type="entry name" value="T2SS_E_N_sf"/>
</dbReference>
<dbReference type="Pfam" id="PF00437">
    <property type="entry name" value="T2SSE"/>
    <property type="match status" value="1"/>
</dbReference>
<protein>
    <recommendedName>
        <fullName evidence="4">Bacterial type II secretion system protein E domain-containing protein</fullName>
    </recommendedName>
</protein>
<keyword evidence="2" id="KW-0547">Nucleotide-binding</keyword>
<dbReference type="PROSITE" id="PS00662">
    <property type="entry name" value="T2SP_E"/>
    <property type="match status" value="1"/>
</dbReference>
<dbReference type="InterPro" id="IPR027417">
    <property type="entry name" value="P-loop_NTPase"/>
</dbReference>
<dbReference type="Pfam" id="PF05157">
    <property type="entry name" value="MshEN"/>
    <property type="match status" value="1"/>
</dbReference>
<reference evidence="5 6" key="1">
    <citation type="submission" date="2006-09" db="EMBL/GenBank/DDBJ databases">
        <authorList>
            <person name="Emerson D."/>
            <person name="Ferriera S."/>
            <person name="Johnson J."/>
            <person name="Kravitz S."/>
            <person name="Halpern A."/>
            <person name="Remington K."/>
            <person name="Beeson K."/>
            <person name="Tran B."/>
            <person name="Rogers Y.-H."/>
            <person name="Friedman R."/>
            <person name="Venter J.C."/>
        </authorList>
    </citation>
    <scope>NUCLEOTIDE SEQUENCE [LARGE SCALE GENOMIC DNA]</scope>
    <source>
        <strain evidence="5 6">PV-1</strain>
    </source>
</reference>
<dbReference type="AlphaFoldDB" id="Q0F0L3"/>
<gene>
    <name evidence="5" type="ORF">SPV1_06719</name>
</gene>
<dbReference type="PANTHER" id="PTHR30258">
    <property type="entry name" value="TYPE II SECRETION SYSTEM PROTEIN GSPE-RELATED"/>
    <property type="match status" value="1"/>
</dbReference>
<comment type="similarity">
    <text evidence="1">Belongs to the GSP E family.</text>
</comment>
<dbReference type="InterPro" id="IPR001482">
    <property type="entry name" value="T2SS/T4SS_dom"/>
</dbReference>
<dbReference type="InterPro" id="IPR003593">
    <property type="entry name" value="AAA+_ATPase"/>
</dbReference>
<dbReference type="PANTHER" id="PTHR30258:SF1">
    <property type="entry name" value="PROTEIN TRANSPORT PROTEIN HOFB HOMOLOG"/>
    <property type="match status" value="1"/>
</dbReference>
<accession>Q0F0L3</accession>
<evidence type="ECO:0000256" key="3">
    <source>
        <dbReference type="ARBA" id="ARBA00022840"/>
    </source>
</evidence>
<dbReference type="GO" id="GO:0005524">
    <property type="term" value="F:ATP binding"/>
    <property type="evidence" value="ECO:0007669"/>
    <property type="project" value="UniProtKB-KW"/>
</dbReference>
<comment type="caution">
    <text evidence="5">The sequence shown here is derived from an EMBL/GenBank/DDBJ whole genome shotgun (WGS) entry which is preliminary data.</text>
</comment>
<evidence type="ECO:0000259" key="4">
    <source>
        <dbReference type="PROSITE" id="PS00662"/>
    </source>
</evidence>
<sequence>MSRPEKQSPRYQPVTINLMNGETIVGHLLGFSPIMHKLHFIGSGDGASRKLDIADIVFIGMQHTSDAPIKHPARLSDMDDLKISTVNLDTFDVLALPAVSNASGFYAYPKDESSPFDRIFFYQHGLRYQEKPERLGDMLIDQEVLGEEDVRKALDFQISSMPSLGNVLKDQGKVSENDLDEALKTQKLQRMRLGDLLVHHEFVTESDVNEALEEQSRSVGTPLGKILIDTGKVQDTHLDSALHMQSRRKMRLGEILLEAKLINEADLKNALDEQKAHGHRLGEILLSTEVITEDQLLDVLAKKFRLPTVDLETYEINPAAGALIERAVVEKYGILPIDTDAHSLTIALSDPMGLEAYDTISFKTGKKVHEVMAKASQLELKIAQFLKEDLADDELSCEFLHQENDEEDEPQSAQEMTQSAEDAPIVRLVNRIIRNGLRKNASDIHILPQAKKITLAYRLNGQLLSENSLDRGSHKQIAARIKILCGMDISEQRLPQDGRLQLRDGKKKYEFRVSCIPNTFGESLVLRVLNKDAAVDLEKLGLRQSDLAQLSIMVRKPYGLLLVTGPTGSGKSTTLFSILKSISHLPAHILTIEDPVESEIPGANQIQVNSKIGMTFARILRNVLRHDPDIIMIGEMRDAETAEIGIEAALTGHLMFSTLHTNSAVDTIIRLNDLDVPNYLIAPSLLGVISQNLLKTLCPDCRQPVPEDDEVFSIISDLGYPKPEHLYTGAGCKKCNKTGYVGRVMLYEFLAVNDAIRQAIHDGKTGHDLQEIAIANGMVPKSEYALKLAADGVIDHHDFVYSLM</sequence>
<dbReference type="SMART" id="SM00382">
    <property type="entry name" value="AAA"/>
    <property type="match status" value="1"/>
</dbReference>
<evidence type="ECO:0000256" key="1">
    <source>
        <dbReference type="ARBA" id="ARBA00006611"/>
    </source>
</evidence>
<keyword evidence="3" id="KW-0067">ATP-binding</keyword>
<dbReference type="CDD" id="cd01129">
    <property type="entry name" value="PulE-GspE-like"/>
    <property type="match status" value="1"/>
</dbReference>
<dbReference type="SUPFAM" id="SSF160246">
    <property type="entry name" value="EspE N-terminal domain-like"/>
    <property type="match status" value="3"/>
</dbReference>
<name>Q0F0L3_9PROT</name>
<dbReference type="Gene3D" id="3.40.50.300">
    <property type="entry name" value="P-loop containing nucleotide triphosphate hydrolases"/>
    <property type="match status" value="1"/>
</dbReference>
<dbReference type="Proteomes" id="UP000005297">
    <property type="component" value="Unassembled WGS sequence"/>
</dbReference>
<evidence type="ECO:0000256" key="2">
    <source>
        <dbReference type="ARBA" id="ARBA00022741"/>
    </source>
</evidence>
<dbReference type="EMBL" id="AATS01000004">
    <property type="protein sequence ID" value="EAU55015.1"/>
    <property type="molecule type" value="Genomic_DNA"/>
</dbReference>
<dbReference type="InParanoid" id="Q0F0L3"/>
<organism evidence="5 6">
    <name type="scientific">Mariprofundus ferrooxydans PV-1</name>
    <dbReference type="NCBI Taxonomy" id="314345"/>
    <lineage>
        <taxon>Bacteria</taxon>
        <taxon>Pseudomonadati</taxon>
        <taxon>Pseudomonadota</taxon>
        <taxon>Candidatius Mariprofundia</taxon>
        <taxon>Mariprofundales</taxon>
        <taxon>Mariprofundaceae</taxon>
        <taxon>Mariprofundus</taxon>
    </lineage>
</organism>